<reference evidence="1 2" key="1">
    <citation type="submission" date="2019-11" db="EMBL/GenBank/DDBJ databases">
        <title>Whole genome sequence of Oryza granulata.</title>
        <authorList>
            <person name="Li W."/>
        </authorList>
    </citation>
    <scope>NUCLEOTIDE SEQUENCE [LARGE SCALE GENOMIC DNA]</scope>
    <source>
        <strain evidence="2">cv. Menghai</strain>
        <tissue evidence="1">Leaf</tissue>
    </source>
</reference>
<dbReference type="Proteomes" id="UP000479710">
    <property type="component" value="Unassembled WGS sequence"/>
</dbReference>
<name>A0A6G1EMB5_9ORYZ</name>
<evidence type="ECO:0000313" key="1">
    <source>
        <dbReference type="EMBL" id="KAF0925768.1"/>
    </source>
</evidence>
<dbReference type="AlphaFoldDB" id="A0A6G1EMB5"/>
<evidence type="ECO:0008006" key="3">
    <source>
        <dbReference type="Google" id="ProtNLM"/>
    </source>
</evidence>
<keyword evidence="2" id="KW-1185">Reference proteome</keyword>
<comment type="caution">
    <text evidence="1">The sequence shown here is derived from an EMBL/GenBank/DDBJ whole genome shotgun (WGS) entry which is preliminary data.</text>
</comment>
<gene>
    <name evidence="1" type="ORF">E2562_018428</name>
</gene>
<accession>A0A6G1EMB5</accession>
<proteinExistence type="predicted"/>
<protein>
    <recommendedName>
        <fullName evidence="3">Rx N-terminal domain-containing protein</fullName>
    </recommendedName>
</protein>
<organism evidence="1 2">
    <name type="scientific">Oryza meyeriana var. granulata</name>
    <dbReference type="NCBI Taxonomy" id="110450"/>
    <lineage>
        <taxon>Eukaryota</taxon>
        <taxon>Viridiplantae</taxon>
        <taxon>Streptophyta</taxon>
        <taxon>Embryophyta</taxon>
        <taxon>Tracheophyta</taxon>
        <taxon>Spermatophyta</taxon>
        <taxon>Magnoliopsida</taxon>
        <taxon>Liliopsida</taxon>
        <taxon>Poales</taxon>
        <taxon>Poaceae</taxon>
        <taxon>BOP clade</taxon>
        <taxon>Oryzoideae</taxon>
        <taxon>Oryzeae</taxon>
        <taxon>Oryzinae</taxon>
        <taxon>Oryza</taxon>
        <taxon>Oryza meyeriana</taxon>
    </lineage>
</organism>
<evidence type="ECO:0000313" key="2">
    <source>
        <dbReference type="Proteomes" id="UP000479710"/>
    </source>
</evidence>
<dbReference type="EMBL" id="SPHZ02000003">
    <property type="protein sequence ID" value="KAF0925768.1"/>
    <property type="molecule type" value="Genomic_DNA"/>
</dbReference>
<sequence length="106" mass="12150">MEGMEEWLMVVIEALVAKVDGVDTIGKQLAQINLQLESQGKRLDMWINMLRIYYMNWLLLGRTFKQHIPSPVFSSLPTPLELDVVELEPTDILDHRMVKKGNSAIV</sequence>